<reference evidence="1 2" key="1">
    <citation type="submission" date="2023-11" db="EMBL/GenBank/DDBJ databases">
        <title>Halocaridina rubra genome assembly.</title>
        <authorList>
            <person name="Smith C."/>
        </authorList>
    </citation>
    <scope>NUCLEOTIDE SEQUENCE [LARGE SCALE GENOMIC DNA]</scope>
    <source>
        <strain evidence="1">EP-1</strain>
        <tissue evidence="1">Whole</tissue>
    </source>
</reference>
<accession>A0AAN9AGS2</accession>
<comment type="caution">
    <text evidence="1">The sequence shown here is derived from an EMBL/GenBank/DDBJ whole genome shotgun (WGS) entry which is preliminary data.</text>
</comment>
<feature type="non-terminal residue" evidence="1">
    <location>
        <position position="66"/>
    </location>
</feature>
<evidence type="ECO:0000313" key="2">
    <source>
        <dbReference type="Proteomes" id="UP001381693"/>
    </source>
</evidence>
<dbReference type="Proteomes" id="UP001381693">
    <property type="component" value="Unassembled WGS sequence"/>
</dbReference>
<keyword evidence="2" id="KW-1185">Reference proteome</keyword>
<evidence type="ECO:0000313" key="1">
    <source>
        <dbReference type="EMBL" id="KAK7086549.1"/>
    </source>
</evidence>
<sequence length="66" mass="7247">MVSLRCEAAGCTELQTADDKPTYSALKRLHERNVHESGETCQKPPKVNHPVVHKISVKMTGPHSPA</sequence>
<dbReference type="EMBL" id="JAXCGZ010000152">
    <property type="protein sequence ID" value="KAK7086549.1"/>
    <property type="molecule type" value="Genomic_DNA"/>
</dbReference>
<organism evidence="1 2">
    <name type="scientific">Halocaridina rubra</name>
    <name type="common">Hawaiian red shrimp</name>
    <dbReference type="NCBI Taxonomy" id="373956"/>
    <lineage>
        <taxon>Eukaryota</taxon>
        <taxon>Metazoa</taxon>
        <taxon>Ecdysozoa</taxon>
        <taxon>Arthropoda</taxon>
        <taxon>Crustacea</taxon>
        <taxon>Multicrustacea</taxon>
        <taxon>Malacostraca</taxon>
        <taxon>Eumalacostraca</taxon>
        <taxon>Eucarida</taxon>
        <taxon>Decapoda</taxon>
        <taxon>Pleocyemata</taxon>
        <taxon>Caridea</taxon>
        <taxon>Atyoidea</taxon>
        <taxon>Atyidae</taxon>
        <taxon>Halocaridina</taxon>
    </lineage>
</organism>
<gene>
    <name evidence="1" type="ORF">SK128_025885</name>
</gene>
<name>A0AAN9AGS2_HALRR</name>
<protein>
    <submittedName>
        <fullName evidence="1">Uncharacterized protein</fullName>
    </submittedName>
</protein>
<proteinExistence type="predicted"/>
<dbReference type="AlphaFoldDB" id="A0AAN9AGS2"/>